<dbReference type="PANTHER" id="PTHR10851:SF0">
    <property type="entry name" value="PYRIDOXINE-5'-PHOSPHATE OXIDASE"/>
    <property type="match status" value="1"/>
</dbReference>
<dbReference type="Pfam" id="PF10590">
    <property type="entry name" value="PNP_phzG_C"/>
    <property type="match status" value="1"/>
</dbReference>
<comment type="cofactor">
    <cofactor evidence="7 9">
        <name>FMN</name>
        <dbReference type="ChEBI" id="CHEBI:58210"/>
    </cofactor>
    <text evidence="7 9">Binds 1 FMN per subunit.</text>
</comment>
<dbReference type="STRING" id="1338011.BD94_0447"/>
<reference evidence="12" key="1">
    <citation type="journal article" date="2013" name="Lancet">
        <title>First case of E anophelis outbreak in an intensive-care unit.</title>
        <authorList>
            <person name="Teo J."/>
            <person name="Tan S.Y."/>
            <person name="Tay M."/>
            <person name="Ding Y."/>
            <person name="Kjelleberg S."/>
            <person name="Givskov M."/>
            <person name="Lin R.T."/>
            <person name="Yang L."/>
        </authorList>
    </citation>
    <scope>NUCLEOTIDE SEQUENCE [LARGE SCALE GENOMIC DNA]</scope>
    <source>
        <strain evidence="12">NUHP1</strain>
    </source>
</reference>
<comment type="pathway">
    <text evidence="7">Cofactor metabolism; pyridoxal 5'-phosphate salvage; pyridoxal 5'-phosphate from pyridoxamine 5'-phosphate: step 1/1.</text>
</comment>
<comment type="caution">
    <text evidence="7">Lacks conserved residue(s) required for the propagation of feature annotation.</text>
</comment>
<feature type="binding site" evidence="7 8">
    <location>
        <position position="124"/>
    </location>
    <ligand>
        <name>substrate</name>
    </ligand>
</feature>
<dbReference type="GO" id="GO:0008615">
    <property type="term" value="P:pyridoxine biosynthetic process"/>
    <property type="evidence" value="ECO:0007669"/>
    <property type="project" value="UniProtKB-UniRule"/>
</dbReference>
<dbReference type="PIRSF" id="PIRSF000190">
    <property type="entry name" value="Pyd_amn-ph_oxd"/>
    <property type="match status" value="1"/>
</dbReference>
<feature type="binding site" evidence="7 9">
    <location>
        <position position="186"/>
    </location>
    <ligand>
        <name>FMN</name>
        <dbReference type="ChEBI" id="CHEBI:58210"/>
    </ligand>
</feature>
<feature type="binding site" evidence="7 8">
    <location>
        <position position="128"/>
    </location>
    <ligand>
        <name>substrate</name>
    </ligand>
</feature>
<dbReference type="InterPro" id="IPR011576">
    <property type="entry name" value="Pyridox_Oxase_N"/>
</dbReference>
<dbReference type="GO" id="GO:0004733">
    <property type="term" value="F:pyridoxamine phosphate oxidase activity"/>
    <property type="evidence" value="ECO:0007669"/>
    <property type="project" value="UniProtKB-UniRule"/>
</dbReference>
<evidence type="ECO:0000256" key="9">
    <source>
        <dbReference type="PIRSR" id="PIRSR000190-2"/>
    </source>
</evidence>
<feature type="binding site" evidence="7 9">
    <location>
        <position position="84"/>
    </location>
    <ligand>
        <name>FMN</name>
        <dbReference type="ChEBI" id="CHEBI:58210"/>
    </ligand>
</feature>
<feature type="domain" description="Pyridoxine 5'-phosphate oxidase dimerisation C-terminal" evidence="11">
    <location>
        <begin position="173"/>
        <end position="214"/>
    </location>
</feature>
<evidence type="ECO:0000256" key="2">
    <source>
        <dbReference type="ARBA" id="ARBA00011738"/>
    </source>
</evidence>
<dbReference type="SUPFAM" id="SSF50475">
    <property type="entry name" value="FMN-binding split barrel"/>
    <property type="match status" value="1"/>
</dbReference>
<protein>
    <recommendedName>
        <fullName evidence="7">Pyridoxine/pyridoxamine 5'-phosphate oxidase</fullName>
        <ecNumber evidence="7">1.4.3.5</ecNumber>
    </recommendedName>
    <alternativeName>
        <fullName evidence="7">PNP/PMP oxidase</fullName>
        <shortName evidence="7">PNPOx</shortName>
    </alternativeName>
    <alternativeName>
        <fullName evidence="7">Pyridoxal 5'-phosphate synthase</fullName>
    </alternativeName>
</protein>
<evidence type="ECO:0000256" key="5">
    <source>
        <dbReference type="ARBA" id="ARBA00023002"/>
    </source>
</evidence>
<dbReference type="Pfam" id="PF01243">
    <property type="entry name" value="PNPOx_N"/>
    <property type="match status" value="1"/>
</dbReference>
<dbReference type="InterPro" id="IPR000659">
    <property type="entry name" value="Pyridox_Oxase"/>
</dbReference>
<evidence type="ECO:0000256" key="6">
    <source>
        <dbReference type="ARBA" id="ARBA00023096"/>
    </source>
</evidence>
<evidence type="ECO:0000256" key="3">
    <source>
        <dbReference type="ARBA" id="ARBA00022630"/>
    </source>
</evidence>
<comment type="catalytic activity">
    <reaction evidence="7">
        <text>pyridoxamine 5'-phosphate + O2 + H2O = pyridoxal 5'-phosphate + H2O2 + NH4(+)</text>
        <dbReference type="Rhea" id="RHEA:15817"/>
        <dbReference type="ChEBI" id="CHEBI:15377"/>
        <dbReference type="ChEBI" id="CHEBI:15379"/>
        <dbReference type="ChEBI" id="CHEBI:16240"/>
        <dbReference type="ChEBI" id="CHEBI:28938"/>
        <dbReference type="ChEBI" id="CHEBI:58451"/>
        <dbReference type="ChEBI" id="CHEBI:597326"/>
        <dbReference type="EC" id="1.4.3.5"/>
    </reaction>
</comment>
<dbReference type="HAMAP" id="MF_01629">
    <property type="entry name" value="PdxH"/>
    <property type="match status" value="1"/>
</dbReference>
<dbReference type="PROSITE" id="PS01064">
    <property type="entry name" value="PYRIDOX_OXIDASE"/>
    <property type="match status" value="1"/>
</dbReference>
<name>A0A077E9L7_9FLAO</name>
<keyword evidence="3 7" id="KW-0285">Flavoprotein</keyword>
<dbReference type="AlphaFoldDB" id="A0A077E9L7"/>
<dbReference type="NCBIfam" id="TIGR00558">
    <property type="entry name" value="pdxH"/>
    <property type="match status" value="1"/>
</dbReference>
<dbReference type="FunFam" id="2.30.110.10:FF:000020">
    <property type="entry name" value="PNPO isoform 11"/>
    <property type="match status" value="1"/>
</dbReference>
<comment type="catalytic activity">
    <reaction evidence="7">
        <text>pyridoxine 5'-phosphate + O2 = pyridoxal 5'-phosphate + H2O2</text>
        <dbReference type="Rhea" id="RHEA:15149"/>
        <dbReference type="ChEBI" id="CHEBI:15379"/>
        <dbReference type="ChEBI" id="CHEBI:16240"/>
        <dbReference type="ChEBI" id="CHEBI:58589"/>
        <dbReference type="ChEBI" id="CHEBI:597326"/>
        <dbReference type="EC" id="1.4.3.5"/>
    </reaction>
</comment>
<feature type="binding site" evidence="7 8">
    <location>
        <position position="132"/>
    </location>
    <ligand>
        <name>substrate</name>
    </ligand>
</feature>
<feature type="binding site" evidence="7 8">
    <location>
        <begin position="192"/>
        <end position="194"/>
    </location>
    <ligand>
        <name>substrate</name>
    </ligand>
</feature>
<feature type="binding site" evidence="7 9">
    <location>
        <position position="106"/>
    </location>
    <ligand>
        <name>FMN</name>
        <dbReference type="ChEBI" id="CHEBI:58210"/>
    </ligand>
</feature>
<keyword evidence="6 7" id="KW-0664">Pyridoxine biosynthesis</keyword>
<keyword evidence="4 7" id="KW-0288">FMN</keyword>
<comment type="function">
    <text evidence="7">Catalyzes the oxidation of either pyridoxine 5'-phosphate (PNP) or pyridoxamine 5'-phosphate (PMP) into pyridoxal 5'-phosphate (PLP).</text>
</comment>
<feature type="binding site" evidence="7 9">
    <location>
        <begin position="62"/>
        <end position="67"/>
    </location>
    <ligand>
        <name>FMN</name>
        <dbReference type="ChEBI" id="CHEBI:58210"/>
    </ligand>
</feature>
<dbReference type="EC" id="1.4.3.5" evidence="7"/>
<feature type="binding site" evidence="7 9">
    <location>
        <begin position="141"/>
        <end position="142"/>
    </location>
    <ligand>
        <name>FMN</name>
        <dbReference type="ChEBI" id="CHEBI:58210"/>
    </ligand>
</feature>
<dbReference type="KEGG" id="eao:BD94_0447"/>
<dbReference type="UniPathway" id="UPA01068">
    <property type="reaction ID" value="UER00304"/>
</dbReference>
<gene>
    <name evidence="7" type="primary">pdxH</name>
    <name evidence="12" type="ORF">BD94_0447</name>
</gene>
<comment type="pathway">
    <text evidence="7">Cofactor metabolism; pyridoxal 5'-phosphate salvage; pyridoxal 5'-phosphate from pyridoxine 5'-phosphate: step 1/1.</text>
</comment>
<dbReference type="RefSeq" id="WP_009085844.1">
    <property type="nucleotide sequence ID" value="NZ_CP007547.1"/>
</dbReference>
<dbReference type="EMBL" id="CP007547">
    <property type="protein sequence ID" value="AIL44222.1"/>
    <property type="molecule type" value="Genomic_DNA"/>
</dbReference>
<evidence type="ECO:0000256" key="4">
    <source>
        <dbReference type="ARBA" id="ARBA00022643"/>
    </source>
</evidence>
<dbReference type="NCBIfam" id="NF004231">
    <property type="entry name" value="PRK05679.1"/>
    <property type="match status" value="1"/>
</dbReference>
<evidence type="ECO:0000256" key="7">
    <source>
        <dbReference type="HAMAP-Rule" id="MF_01629"/>
    </source>
</evidence>
<feature type="binding site" evidence="8">
    <location>
        <begin position="8"/>
        <end position="11"/>
    </location>
    <ligand>
        <name>substrate</name>
    </ligand>
</feature>
<dbReference type="Proteomes" id="UP000028933">
    <property type="component" value="Chromosome"/>
</dbReference>
<evidence type="ECO:0000259" key="10">
    <source>
        <dbReference type="Pfam" id="PF01243"/>
    </source>
</evidence>
<dbReference type="HOGENOM" id="CLU_032263_2_2_10"/>
<evidence type="ECO:0000259" key="11">
    <source>
        <dbReference type="Pfam" id="PF10590"/>
    </source>
</evidence>
<dbReference type="GO" id="GO:0010181">
    <property type="term" value="F:FMN binding"/>
    <property type="evidence" value="ECO:0007669"/>
    <property type="project" value="UniProtKB-UniRule"/>
</dbReference>
<dbReference type="GeneID" id="56685555"/>
<evidence type="ECO:0000313" key="12">
    <source>
        <dbReference type="EMBL" id="AIL44222.1"/>
    </source>
</evidence>
<feature type="binding site" evidence="7 8">
    <location>
        <position position="67"/>
    </location>
    <ligand>
        <name>substrate</name>
    </ligand>
</feature>
<feature type="binding site" evidence="7 9">
    <location>
        <begin position="77"/>
        <end position="78"/>
    </location>
    <ligand>
        <name>FMN</name>
        <dbReference type="ChEBI" id="CHEBI:58210"/>
    </ligand>
</feature>
<dbReference type="eggNOG" id="COG0259">
    <property type="taxonomic scope" value="Bacteria"/>
</dbReference>
<comment type="subunit">
    <text evidence="2 7">Homodimer.</text>
</comment>
<comment type="similarity">
    <text evidence="1 7">Belongs to the pyridoxamine 5'-phosphate oxidase family.</text>
</comment>
<evidence type="ECO:0000256" key="1">
    <source>
        <dbReference type="ARBA" id="ARBA00007301"/>
    </source>
</evidence>
<keyword evidence="5 7" id="KW-0560">Oxidoreductase</keyword>
<dbReference type="InterPro" id="IPR019576">
    <property type="entry name" value="Pyridoxamine_oxidase_dimer_C"/>
</dbReference>
<dbReference type="InterPro" id="IPR012349">
    <property type="entry name" value="Split_barrel_FMN-bd"/>
</dbReference>
<sequence>MENLHDRRKVYEKAELLESQIEQSPFEMFKIWLKAAEKDTSVVEANAMDVSTVDEDGCPRTRIVLLKEYSEEGFVFFTNYNSYKGAAIAHNPKACLHFFWSTLERQVTIKAEMVKTSAQDSDAYFHSRPRGSQIGAVVSPQSSVIPDRSFLEEKLTETEKLFENKEVERPAHWGGYIAKPYEIEFWQGRPNRLHDRIVYTKTEDGAWKIERLAP</sequence>
<accession>A0A077E9L7</accession>
<feature type="domain" description="Pyridoxamine 5'-phosphate oxidase N-terminal" evidence="10">
    <location>
        <begin position="44"/>
        <end position="159"/>
    </location>
</feature>
<proteinExistence type="inferred from homology"/>
<feature type="binding site" evidence="7 9">
    <location>
        <position position="196"/>
    </location>
    <ligand>
        <name>FMN</name>
        <dbReference type="ChEBI" id="CHEBI:58210"/>
    </ligand>
</feature>
<reference evidence="12" key="2">
    <citation type="journal article" date="2015" name="Genome Biol. Evol.">
        <title>Complete Genome Sequence and Transcriptomic Analysis of the Novel Pathogen Elizabethkingia anophelis in Response to Oxidative Stress.</title>
        <authorList>
            <person name="Li Y."/>
            <person name="Liu Y."/>
            <person name="Chew S.C."/>
            <person name="Tay M."/>
            <person name="Salido M.M."/>
            <person name="Teo J."/>
            <person name="Lauro F.M."/>
            <person name="Givskov M."/>
            <person name="Yang L."/>
        </authorList>
    </citation>
    <scope>NUCLEOTIDE SEQUENCE</scope>
    <source>
        <strain evidence="12">NUHP1</strain>
    </source>
</reference>
<evidence type="ECO:0000313" key="13">
    <source>
        <dbReference type="Proteomes" id="UP000028933"/>
    </source>
</evidence>
<dbReference type="InterPro" id="IPR019740">
    <property type="entry name" value="Pyridox_Oxase_CS"/>
</dbReference>
<organism evidence="12 13">
    <name type="scientific">Elizabethkingia anophelis NUHP1</name>
    <dbReference type="NCBI Taxonomy" id="1338011"/>
    <lineage>
        <taxon>Bacteria</taxon>
        <taxon>Pseudomonadati</taxon>
        <taxon>Bacteroidota</taxon>
        <taxon>Flavobacteriia</taxon>
        <taxon>Flavobacteriales</taxon>
        <taxon>Weeksellaceae</taxon>
        <taxon>Elizabethkingia</taxon>
    </lineage>
</organism>
<evidence type="ECO:0000256" key="8">
    <source>
        <dbReference type="PIRSR" id="PIRSR000190-1"/>
    </source>
</evidence>
<dbReference type="Gene3D" id="2.30.110.10">
    <property type="entry name" value="Electron Transport, Fmn-binding Protein, Chain A"/>
    <property type="match status" value="1"/>
</dbReference>
<dbReference type="PANTHER" id="PTHR10851">
    <property type="entry name" value="PYRIDOXINE-5-PHOSPHATE OXIDASE"/>
    <property type="match status" value="1"/>
</dbReference>